<name>A0A1T4K3A2_9FIRM</name>
<comment type="caution">
    <text evidence="7">Lacks conserved residue(s) required for the propagation of feature annotation.</text>
</comment>
<dbReference type="NCBIfam" id="NF001898">
    <property type="entry name" value="PRK00654.1-1"/>
    <property type="match status" value="1"/>
</dbReference>
<dbReference type="UniPathway" id="UPA00164"/>
<dbReference type="OrthoDB" id="9808590at2"/>
<dbReference type="PANTHER" id="PTHR45825:SF11">
    <property type="entry name" value="ALPHA AMYLASE DOMAIN-CONTAINING PROTEIN"/>
    <property type="match status" value="1"/>
</dbReference>
<protein>
    <recommendedName>
        <fullName evidence="7">Glycogen synthase</fullName>
        <ecNumber evidence="7">2.4.1.21</ecNumber>
    </recommendedName>
    <alternativeName>
        <fullName evidence="7">Starch [bacterial glycogen] synthase</fullName>
    </alternativeName>
</protein>
<proteinExistence type="inferred from homology"/>
<organism evidence="10 11">
    <name type="scientific">Eubacterium coprostanoligenes</name>
    <dbReference type="NCBI Taxonomy" id="290054"/>
    <lineage>
        <taxon>Bacteria</taxon>
        <taxon>Bacillati</taxon>
        <taxon>Bacillota</taxon>
        <taxon>Clostridia</taxon>
        <taxon>Eubacteriales</taxon>
        <taxon>Eubacteriaceae</taxon>
        <taxon>Eubacterium</taxon>
    </lineage>
</organism>
<evidence type="ECO:0000256" key="5">
    <source>
        <dbReference type="ARBA" id="ARBA00022679"/>
    </source>
</evidence>
<dbReference type="GO" id="GO:0005978">
    <property type="term" value="P:glycogen biosynthetic process"/>
    <property type="evidence" value="ECO:0007669"/>
    <property type="project" value="UniProtKB-UniRule"/>
</dbReference>
<gene>
    <name evidence="7" type="primary">glgA</name>
    <name evidence="10" type="ORF">SAMN02745114_00274</name>
</gene>
<dbReference type="STRING" id="290054.SAMN02745114_00274"/>
<keyword evidence="6 7" id="KW-0320">Glycogen biosynthesis</keyword>
<evidence type="ECO:0000259" key="9">
    <source>
        <dbReference type="Pfam" id="PF08323"/>
    </source>
</evidence>
<dbReference type="SUPFAM" id="SSF53756">
    <property type="entry name" value="UDP-Glycosyltransferase/glycogen phosphorylase"/>
    <property type="match status" value="1"/>
</dbReference>
<dbReference type="NCBIfam" id="TIGR02095">
    <property type="entry name" value="glgA"/>
    <property type="match status" value="1"/>
</dbReference>
<evidence type="ECO:0000259" key="8">
    <source>
        <dbReference type="Pfam" id="PF00534"/>
    </source>
</evidence>
<comment type="function">
    <text evidence="2 7">Synthesizes alpha-1,4-glucan chains using ADP-glucose.</text>
</comment>
<comment type="pathway">
    <text evidence="7">Glycan biosynthesis; glycogen biosynthesis.</text>
</comment>
<evidence type="ECO:0000256" key="2">
    <source>
        <dbReference type="ARBA" id="ARBA00002764"/>
    </source>
</evidence>
<dbReference type="InterPro" id="IPR013534">
    <property type="entry name" value="Starch_synth_cat_dom"/>
</dbReference>
<evidence type="ECO:0000256" key="1">
    <source>
        <dbReference type="ARBA" id="ARBA00001478"/>
    </source>
</evidence>
<dbReference type="EMBL" id="FUWW01000002">
    <property type="protein sequence ID" value="SJZ36896.1"/>
    <property type="molecule type" value="Genomic_DNA"/>
</dbReference>
<keyword evidence="4 7" id="KW-0328">Glycosyltransferase</keyword>
<keyword evidence="11" id="KW-1185">Reference proteome</keyword>
<dbReference type="Pfam" id="PF00534">
    <property type="entry name" value="Glycos_transf_1"/>
    <property type="match status" value="1"/>
</dbReference>
<dbReference type="RefSeq" id="WP_078767775.1">
    <property type="nucleotide sequence ID" value="NZ_FUWW01000002.1"/>
</dbReference>
<keyword evidence="5 7" id="KW-0808">Transferase</keyword>
<feature type="domain" description="Glycosyl transferase family 1" evidence="8">
    <location>
        <begin position="286"/>
        <end position="430"/>
    </location>
</feature>
<dbReference type="Pfam" id="PF08323">
    <property type="entry name" value="Glyco_transf_5"/>
    <property type="match status" value="1"/>
</dbReference>
<accession>A0A1T4K3A2</accession>
<feature type="domain" description="Starch synthase catalytic" evidence="9">
    <location>
        <begin position="2"/>
        <end position="234"/>
    </location>
</feature>
<sequence>MKVLYVASEALPFMASGGLGDVAGSLPVALRKRLIGCRVVMPLYDSIKQEYKDKMKFITSISVPVSWRRQYCGIFEAKHNGVIYYFLDNQYYFKRDGIYGHYDDAERFAFFSRAVLEIIPHIDWKPDIIHCNDWQSALTPLYYSCYYANQMGYENIKTVFTIHNIQYQGKYGNELLNDVLGIAPEYNNLILYDGLVNFMKAGIECANKVTTVSPTYAKEILDPWYSYGLDPILNQRSWKLCGILNGIDTENYNPETDPNIVANYNAENWKKSKAECKKALQEQMGLAIRDDVPIIGIVSRLVGHKGLDLIREVMEKSLWERDIQYVVLGSGEWQYESFFRELHYKYPDKVGVTIGFIPDLARKIYAGADLFLMPSKSEPCGLSQMVALRYGTVPIVRETGGLKDSITDSGDGEGNGFTFKTYDAYDMLGAIYRGVEAYNNKDYWPTLVERALNCDMSWGKSANEYIKMYKSLLKD</sequence>
<evidence type="ECO:0000313" key="10">
    <source>
        <dbReference type="EMBL" id="SJZ36896.1"/>
    </source>
</evidence>
<comment type="catalytic activity">
    <reaction evidence="1 7">
        <text>[(1-&gt;4)-alpha-D-glucosyl](n) + ADP-alpha-D-glucose = [(1-&gt;4)-alpha-D-glucosyl](n+1) + ADP + H(+)</text>
        <dbReference type="Rhea" id="RHEA:18189"/>
        <dbReference type="Rhea" id="RHEA-COMP:9584"/>
        <dbReference type="Rhea" id="RHEA-COMP:9587"/>
        <dbReference type="ChEBI" id="CHEBI:15378"/>
        <dbReference type="ChEBI" id="CHEBI:15444"/>
        <dbReference type="ChEBI" id="CHEBI:57498"/>
        <dbReference type="ChEBI" id="CHEBI:456216"/>
        <dbReference type="EC" id="2.4.1.21"/>
    </reaction>
</comment>
<dbReference type="PANTHER" id="PTHR45825">
    <property type="entry name" value="GRANULE-BOUND STARCH SYNTHASE 1, CHLOROPLASTIC/AMYLOPLASTIC"/>
    <property type="match status" value="1"/>
</dbReference>
<evidence type="ECO:0000256" key="4">
    <source>
        <dbReference type="ARBA" id="ARBA00022676"/>
    </source>
</evidence>
<dbReference type="Proteomes" id="UP000190657">
    <property type="component" value="Unassembled WGS sequence"/>
</dbReference>
<evidence type="ECO:0000256" key="7">
    <source>
        <dbReference type="HAMAP-Rule" id="MF_00484"/>
    </source>
</evidence>
<reference evidence="10 11" key="1">
    <citation type="submission" date="2017-02" db="EMBL/GenBank/DDBJ databases">
        <authorList>
            <person name="Peterson S.W."/>
        </authorList>
    </citation>
    <scope>NUCLEOTIDE SEQUENCE [LARGE SCALE GENOMIC DNA]</scope>
    <source>
        <strain evidence="10 11">ATCC 51222</strain>
    </source>
</reference>
<dbReference type="Gene3D" id="3.40.50.2000">
    <property type="entry name" value="Glycogen Phosphorylase B"/>
    <property type="match status" value="2"/>
</dbReference>
<dbReference type="GO" id="GO:0004373">
    <property type="term" value="F:alpha-1,4-glucan glucosyltransferase (UDP-glucose donor) activity"/>
    <property type="evidence" value="ECO:0007669"/>
    <property type="project" value="InterPro"/>
</dbReference>
<dbReference type="GO" id="GO:0009011">
    <property type="term" value="F:alpha-1,4-glucan glucosyltransferase (ADP-glucose donor) activity"/>
    <property type="evidence" value="ECO:0007669"/>
    <property type="project" value="UniProtKB-UniRule"/>
</dbReference>
<evidence type="ECO:0000313" key="11">
    <source>
        <dbReference type="Proteomes" id="UP000190657"/>
    </source>
</evidence>
<comment type="similarity">
    <text evidence="3 7">Belongs to the glycosyltransferase 1 family. Bacterial/plant glycogen synthase subfamily.</text>
</comment>
<dbReference type="InterPro" id="IPR001296">
    <property type="entry name" value="Glyco_trans_1"/>
</dbReference>
<dbReference type="EC" id="2.4.1.21" evidence="7"/>
<dbReference type="InterPro" id="IPR011835">
    <property type="entry name" value="GS/SS"/>
</dbReference>
<dbReference type="HAMAP" id="MF_00484">
    <property type="entry name" value="Glycogen_synth"/>
    <property type="match status" value="1"/>
</dbReference>
<evidence type="ECO:0000256" key="3">
    <source>
        <dbReference type="ARBA" id="ARBA00010281"/>
    </source>
</evidence>
<dbReference type="AlphaFoldDB" id="A0A1T4K3A2"/>
<dbReference type="CDD" id="cd03791">
    <property type="entry name" value="GT5_Glycogen_synthase_DULL1-like"/>
    <property type="match status" value="1"/>
</dbReference>
<evidence type="ECO:0000256" key="6">
    <source>
        <dbReference type="ARBA" id="ARBA00023056"/>
    </source>
</evidence>